<dbReference type="PANTHER" id="PTHR33383:SF1">
    <property type="entry name" value="MEMBRANE PROTEIN INSERTION EFFICIENCY FACTOR-RELATED"/>
    <property type="match status" value="1"/>
</dbReference>
<comment type="caution">
    <text evidence="2">The sequence shown here is derived from an EMBL/GenBank/DDBJ whole genome shotgun (WGS) entry which is preliminary data.</text>
</comment>
<dbReference type="Pfam" id="PF01809">
    <property type="entry name" value="YidD"/>
    <property type="match status" value="1"/>
</dbReference>
<dbReference type="HAMAP" id="MF_00386">
    <property type="entry name" value="UPF0161_YidD"/>
    <property type="match status" value="1"/>
</dbReference>
<dbReference type="RefSeq" id="WP_345925474.1">
    <property type="nucleotide sequence ID" value="NZ_JBDIVF010000002.1"/>
</dbReference>
<protein>
    <recommendedName>
        <fullName evidence="1">Putative membrane protein insertion efficiency factor</fullName>
    </recommendedName>
</protein>
<dbReference type="EMBL" id="JBEWLZ010000003">
    <property type="protein sequence ID" value="MET1489445.1"/>
    <property type="molecule type" value="Genomic_DNA"/>
</dbReference>
<dbReference type="NCBIfam" id="TIGR00278">
    <property type="entry name" value="membrane protein insertion efficiency factor YidD"/>
    <property type="match status" value="1"/>
</dbReference>
<proteinExistence type="inferred from homology"/>
<evidence type="ECO:0000313" key="2">
    <source>
        <dbReference type="EMBL" id="MET1489445.1"/>
    </source>
</evidence>
<sequence length="69" mass="7730">MKVILLGLIRAYQYLVSPWLGNRCRFHPSCSSYAAEALQKHGLLKGLKLAVFRLGRCHPWSDGGHDPVP</sequence>
<keyword evidence="1" id="KW-1003">Cell membrane</keyword>
<accession>A0ABV2CNF7</accession>
<evidence type="ECO:0000313" key="3">
    <source>
        <dbReference type="Proteomes" id="UP001548590"/>
    </source>
</evidence>
<keyword evidence="1" id="KW-0472">Membrane</keyword>
<comment type="similarity">
    <text evidence="1">Belongs to the UPF0161 family.</text>
</comment>
<name>A0ABV2CNF7_9RHOO</name>
<dbReference type="InterPro" id="IPR002696">
    <property type="entry name" value="Membr_insert_effic_factor_YidD"/>
</dbReference>
<dbReference type="Proteomes" id="UP001548590">
    <property type="component" value="Unassembled WGS sequence"/>
</dbReference>
<gene>
    <name evidence="2" type="primary">yidD</name>
    <name evidence="2" type="ORF">ABVT11_06370</name>
</gene>
<reference evidence="2 3" key="1">
    <citation type="submission" date="2024-07" db="EMBL/GenBank/DDBJ databases">
        <title>Uliginosibacterium paludis KCTC:42655.</title>
        <authorList>
            <person name="Kim M.K."/>
        </authorList>
    </citation>
    <scope>NUCLEOTIDE SEQUENCE [LARGE SCALE GENOMIC DNA]</scope>
    <source>
        <strain evidence="2 3">KCTC 42655</strain>
    </source>
</reference>
<evidence type="ECO:0000256" key="1">
    <source>
        <dbReference type="HAMAP-Rule" id="MF_00386"/>
    </source>
</evidence>
<organism evidence="2 3">
    <name type="scientific">Uliginosibacterium paludis</name>
    <dbReference type="NCBI Taxonomy" id="1615952"/>
    <lineage>
        <taxon>Bacteria</taxon>
        <taxon>Pseudomonadati</taxon>
        <taxon>Pseudomonadota</taxon>
        <taxon>Betaproteobacteria</taxon>
        <taxon>Rhodocyclales</taxon>
        <taxon>Zoogloeaceae</taxon>
        <taxon>Uliginosibacterium</taxon>
    </lineage>
</organism>
<comment type="function">
    <text evidence="1">Could be involved in insertion of integral membrane proteins into the membrane.</text>
</comment>
<keyword evidence="3" id="KW-1185">Reference proteome</keyword>
<dbReference type="PANTHER" id="PTHR33383">
    <property type="entry name" value="MEMBRANE PROTEIN INSERTION EFFICIENCY FACTOR-RELATED"/>
    <property type="match status" value="1"/>
</dbReference>
<dbReference type="SMART" id="SM01234">
    <property type="entry name" value="Haemolytic"/>
    <property type="match status" value="1"/>
</dbReference>
<comment type="subcellular location">
    <subcellularLocation>
        <location evidence="1">Cell membrane</location>
        <topology evidence="1">Peripheral membrane protein</topology>
        <orientation evidence="1">Cytoplasmic side</orientation>
    </subcellularLocation>
</comment>